<organism evidence="6">
    <name type="scientific">Sonderella linearis</name>
    <dbReference type="NCBI Taxonomy" id="110477"/>
    <lineage>
        <taxon>Eukaryota</taxon>
        <taxon>Rhodophyta</taxon>
        <taxon>Florideophyceae</taxon>
        <taxon>Rhodymeniophycidae</taxon>
        <taxon>Ceramiales</taxon>
        <taxon>Rhodomelaceae</taxon>
        <taxon>Sonderella</taxon>
    </lineage>
</organism>
<keyword evidence="3 4" id="KW-0687">Ribonucleoprotein</keyword>
<dbReference type="InterPro" id="IPR036899">
    <property type="entry name" value="Ribosomal_uL13_sf"/>
</dbReference>
<keyword evidence="6" id="KW-0150">Chloroplast</keyword>
<dbReference type="PANTHER" id="PTHR11545">
    <property type="entry name" value="RIBOSOMAL PROTEIN L13"/>
    <property type="match status" value="1"/>
</dbReference>
<comment type="subunit">
    <text evidence="4">Part of the 50S ribosomal subunit.</text>
</comment>
<dbReference type="RefSeq" id="YP_009397907.1">
    <property type="nucleotide sequence ID" value="NC_035289.1"/>
</dbReference>
<reference evidence="6" key="1">
    <citation type="journal article" date="2017" name="J. Phycol.">
        <title>Analysis of chloroplast genomes and a supermatrix inform reclassification of the Rhodomelaceae (Rhodophyta).</title>
        <authorList>
            <person name="Diaz-Tapia P."/>
            <person name="Maggs C.A."/>
            <person name="West J.A."/>
            <person name="Verbruggen H."/>
        </authorList>
    </citation>
    <scope>NUCLEOTIDE SEQUENCE</scope>
    <source>
        <strain evidence="6">PD1151</strain>
    </source>
</reference>
<dbReference type="AlphaFoldDB" id="A0A1Z1MLY7"/>
<evidence type="ECO:0000313" key="6">
    <source>
        <dbReference type="EMBL" id="ARW67093.1"/>
    </source>
</evidence>
<dbReference type="PROSITE" id="PS00783">
    <property type="entry name" value="RIBOSOMAL_L13"/>
    <property type="match status" value="1"/>
</dbReference>
<evidence type="ECO:0000256" key="3">
    <source>
        <dbReference type="ARBA" id="ARBA00023274"/>
    </source>
</evidence>
<evidence type="ECO:0000256" key="5">
    <source>
        <dbReference type="RuleBase" id="RU003877"/>
    </source>
</evidence>
<dbReference type="InterPro" id="IPR023563">
    <property type="entry name" value="Ribosomal_uL13_CS"/>
</dbReference>
<keyword evidence="6" id="KW-0934">Plastid</keyword>
<dbReference type="HAMAP" id="MF_01366">
    <property type="entry name" value="Ribosomal_uL13"/>
    <property type="match status" value="1"/>
</dbReference>
<protein>
    <recommendedName>
        <fullName evidence="4">Large ribosomal subunit protein uL13c</fullName>
    </recommendedName>
</protein>
<evidence type="ECO:0000256" key="1">
    <source>
        <dbReference type="ARBA" id="ARBA00006227"/>
    </source>
</evidence>
<dbReference type="GeneID" id="33360342"/>
<dbReference type="Gene3D" id="3.90.1180.10">
    <property type="entry name" value="Ribosomal protein L13"/>
    <property type="match status" value="1"/>
</dbReference>
<evidence type="ECO:0000256" key="4">
    <source>
        <dbReference type="HAMAP-Rule" id="MF_01366"/>
    </source>
</evidence>
<comment type="similarity">
    <text evidence="1 4 5">Belongs to the universal ribosomal protein uL13 family.</text>
</comment>
<dbReference type="NCBIfam" id="TIGR01066">
    <property type="entry name" value="rplM_bact"/>
    <property type="match status" value="1"/>
</dbReference>
<dbReference type="PIRSF" id="PIRSF002181">
    <property type="entry name" value="Ribosomal_L13"/>
    <property type="match status" value="1"/>
</dbReference>
<dbReference type="InterPro" id="IPR005823">
    <property type="entry name" value="Ribosomal_uL13_bac-type"/>
</dbReference>
<dbReference type="GO" id="GO:0017148">
    <property type="term" value="P:negative regulation of translation"/>
    <property type="evidence" value="ECO:0007669"/>
    <property type="project" value="TreeGrafter"/>
</dbReference>
<geneLocation type="chloroplast" evidence="6"/>
<dbReference type="CDD" id="cd00392">
    <property type="entry name" value="Ribosomal_L13"/>
    <property type="match status" value="1"/>
</dbReference>
<proteinExistence type="inferred from homology"/>
<dbReference type="GO" id="GO:0003729">
    <property type="term" value="F:mRNA binding"/>
    <property type="evidence" value="ECO:0007669"/>
    <property type="project" value="TreeGrafter"/>
</dbReference>
<dbReference type="EMBL" id="MF101445">
    <property type="protein sequence ID" value="ARW67093.1"/>
    <property type="molecule type" value="Genomic_DNA"/>
</dbReference>
<comment type="subcellular location">
    <subcellularLocation>
        <location evidence="4">Plastid</location>
        <location evidence="4">Chloroplast</location>
    </subcellularLocation>
</comment>
<name>A0A1Z1MLY7_9FLOR</name>
<dbReference type="InterPro" id="IPR005822">
    <property type="entry name" value="Ribosomal_uL13"/>
</dbReference>
<dbReference type="GO" id="GO:0006412">
    <property type="term" value="P:translation"/>
    <property type="evidence" value="ECO:0007669"/>
    <property type="project" value="UniProtKB-UniRule"/>
</dbReference>
<evidence type="ECO:0000256" key="2">
    <source>
        <dbReference type="ARBA" id="ARBA00022980"/>
    </source>
</evidence>
<dbReference type="Pfam" id="PF00572">
    <property type="entry name" value="Ribosomal_L13"/>
    <property type="match status" value="1"/>
</dbReference>
<dbReference type="SUPFAM" id="SSF52161">
    <property type="entry name" value="Ribosomal protein L13"/>
    <property type="match status" value="1"/>
</dbReference>
<gene>
    <name evidence="4 6" type="primary">rpl13</name>
</gene>
<keyword evidence="2 4" id="KW-0689">Ribosomal protein</keyword>
<dbReference type="GO" id="GO:0009507">
    <property type="term" value="C:chloroplast"/>
    <property type="evidence" value="ECO:0007669"/>
    <property type="project" value="UniProtKB-SubCell"/>
</dbReference>
<dbReference type="GO" id="GO:0003735">
    <property type="term" value="F:structural constituent of ribosome"/>
    <property type="evidence" value="ECO:0007669"/>
    <property type="project" value="InterPro"/>
</dbReference>
<dbReference type="PANTHER" id="PTHR11545:SF2">
    <property type="entry name" value="LARGE RIBOSOMAL SUBUNIT PROTEIN UL13M"/>
    <property type="match status" value="1"/>
</dbReference>
<accession>A0A1Z1MLY7</accession>
<dbReference type="GO" id="GO:0022625">
    <property type="term" value="C:cytosolic large ribosomal subunit"/>
    <property type="evidence" value="ECO:0007669"/>
    <property type="project" value="TreeGrafter"/>
</dbReference>
<sequence>MFINKNETHIPKINNNINWYIIDAKDKTLGRLSSKIASILKGKNNISYTSYQENNIKIIVINSAQIKVTGNKNKFKTYKKHSGKPGGLKIKTFNELQQKMPNKIIEHSIKGMLPKNSLGRKLFKKLKVYSNTNHPHDGQQPIYLEIN</sequence>